<protein>
    <submittedName>
        <fullName evidence="4">SAICAR synthase-like protein</fullName>
    </submittedName>
</protein>
<proteinExistence type="predicted"/>
<dbReference type="InterPro" id="IPR027483">
    <property type="entry name" value="PInositol-4-P-4/5-kinase_C_sf"/>
</dbReference>
<dbReference type="GO" id="GO:0005886">
    <property type="term" value="C:plasma membrane"/>
    <property type="evidence" value="ECO:0007669"/>
    <property type="project" value="TreeGrafter"/>
</dbReference>
<evidence type="ECO:0000256" key="2">
    <source>
        <dbReference type="SAM" id="MobiDB-lite"/>
    </source>
</evidence>
<organism evidence="4 5">
    <name type="scientific">Sphaerulina musiva (strain SO2202)</name>
    <name type="common">Poplar stem canker fungus</name>
    <name type="synonym">Septoria musiva</name>
    <dbReference type="NCBI Taxonomy" id="692275"/>
    <lineage>
        <taxon>Eukaryota</taxon>
        <taxon>Fungi</taxon>
        <taxon>Dikarya</taxon>
        <taxon>Ascomycota</taxon>
        <taxon>Pezizomycotina</taxon>
        <taxon>Dothideomycetes</taxon>
        <taxon>Dothideomycetidae</taxon>
        <taxon>Mycosphaerellales</taxon>
        <taxon>Mycosphaerellaceae</taxon>
        <taxon>Sphaerulina</taxon>
    </lineage>
</organism>
<dbReference type="AlphaFoldDB" id="N1QK34"/>
<accession>N1QK34</accession>
<dbReference type="Gene3D" id="3.30.810.10">
    <property type="entry name" value="2-Layer Sandwich"/>
    <property type="match status" value="1"/>
</dbReference>
<dbReference type="Pfam" id="PF01504">
    <property type="entry name" value="PIP5K"/>
    <property type="match status" value="1"/>
</dbReference>
<dbReference type="OMA" id="GDMGYSG"/>
<dbReference type="Proteomes" id="UP000016931">
    <property type="component" value="Unassembled WGS sequence"/>
</dbReference>
<dbReference type="PANTHER" id="PTHR23086">
    <property type="entry name" value="PHOSPHATIDYLINOSITOL-4-PHOSPHATE 5-KINASE"/>
    <property type="match status" value="1"/>
</dbReference>
<reference evidence="4 5" key="1">
    <citation type="journal article" date="2012" name="PLoS Pathog.">
        <title>Diverse lifestyles and strategies of plant pathogenesis encoded in the genomes of eighteen Dothideomycetes fungi.</title>
        <authorList>
            <person name="Ohm R.A."/>
            <person name="Feau N."/>
            <person name="Henrissat B."/>
            <person name="Schoch C.L."/>
            <person name="Horwitz B.A."/>
            <person name="Barry K.W."/>
            <person name="Condon B.J."/>
            <person name="Copeland A.C."/>
            <person name="Dhillon B."/>
            <person name="Glaser F."/>
            <person name="Hesse C.N."/>
            <person name="Kosti I."/>
            <person name="LaButti K."/>
            <person name="Lindquist E.A."/>
            <person name="Lucas S."/>
            <person name="Salamov A.A."/>
            <person name="Bradshaw R.E."/>
            <person name="Ciuffetti L."/>
            <person name="Hamelin R.C."/>
            <person name="Kema G.H.J."/>
            <person name="Lawrence C."/>
            <person name="Scott J.A."/>
            <person name="Spatafora J.W."/>
            <person name="Turgeon B.G."/>
            <person name="de Wit P.J.G.M."/>
            <person name="Zhong S."/>
            <person name="Goodwin S.B."/>
            <person name="Grigoriev I.V."/>
        </authorList>
    </citation>
    <scope>NUCLEOTIDE SEQUENCE [LARGE SCALE GENOMIC DNA]</scope>
    <source>
        <strain evidence="4 5">SO2202</strain>
    </source>
</reference>
<keyword evidence="1" id="KW-0418">Kinase</keyword>
<dbReference type="PROSITE" id="PS51455">
    <property type="entry name" value="PIPK"/>
    <property type="match status" value="1"/>
</dbReference>
<dbReference type="RefSeq" id="XP_016765712.1">
    <property type="nucleotide sequence ID" value="XM_016901039.1"/>
</dbReference>
<feature type="region of interest" description="Disordered" evidence="2">
    <location>
        <begin position="252"/>
        <end position="293"/>
    </location>
</feature>
<keyword evidence="1" id="KW-0808">Transferase</keyword>
<dbReference type="InterPro" id="IPR002498">
    <property type="entry name" value="PInositol-4-P-4/5-kinase_core"/>
</dbReference>
<dbReference type="GO" id="GO:0005524">
    <property type="term" value="F:ATP binding"/>
    <property type="evidence" value="ECO:0007669"/>
    <property type="project" value="UniProtKB-UniRule"/>
</dbReference>
<feature type="compositionally biased region" description="Low complexity" evidence="2">
    <location>
        <begin position="252"/>
        <end position="267"/>
    </location>
</feature>
<dbReference type="InterPro" id="IPR027484">
    <property type="entry name" value="PInositol-4-P-5-kinase_N"/>
</dbReference>
<dbReference type="GeneID" id="27898176"/>
<dbReference type="GO" id="GO:0046854">
    <property type="term" value="P:phosphatidylinositol phosphate biosynthetic process"/>
    <property type="evidence" value="ECO:0007669"/>
    <property type="project" value="TreeGrafter"/>
</dbReference>
<dbReference type="eggNOG" id="ENOG502S39H">
    <property type="taxonomic scope" value="Eukaryota"/>
</dbReference>
<feature type="domain" description="PIPK" evidence="3">
    <location>
        <begin position="1"/>
        <end position="362"/>
    </location>
</feature>
<dbReference type="GO" id="GO:0016308">
    <property type="term" value="F:1-phosphatidylinositol-4-phosphate 5-kinase activity"/>
    <property type="evidence" value="ECO:0007669"/>
    <property type="project" value="TreeGrafter"/>
</dbReference>
<name>N1QK34_SPHMS</name>
<dbReference type="Gene3D" id="3.30.800.10">
    <property type="entry name" value="Phosphatidylinositol Phosphate Kinase II Beta"/>
    <property type="match status" value="1"/>
</dbReference>
<dbReference type="OrthoDB" id="70770at2759"/>
<keyword evidence="1" id="KW-0547">Nucleotide-binding</keyword>
<keyword evidence="5" id="KW-1185">Reference proteome</keyword>
<dbReference type="SMART" id="SM00330">
    <property type="entry name" value="PIPKc"/>
    <property type="match status" value="1"/>
</dbReference>
<dbReference type="EMBL" id="KB456260">
    <property type="protein sequence ID" value="EMF17591.1"/>
    <property type="molecule type" value="Genomic_DNA"/>
</dbReference>
<sequence length="366" mass="41721">MTRREQVTASCITHSIIYSSEKGPGIFTRIPNYFCLYCLELQCVNQQLFQALRHGAWHLDESEFKASFGANDEHKRLLKAIKGHMGLSGSTFFTTHDEEYIIKSIPRRFESSFFKNDLLQPYAEYMYHNPNSLLTRITAFLACYQCSIGTLLNITPTHHIVMENLLHGKRDDWEDYDLKPMSYFYPERDIAHGALSSEATKTKLADNFPDKLILTLDQAEDLKAQLQKDTRLLANCNTVDYSLMLVRIPIPADPSSSSDNDAAKPASTNEGEGEEEGNLPPRGKPPVIAPPSWRTSITSADGKWKYRASVLDFFWSKHKVYARVMTALISVYNTVDRQGHMSITTDSGEYRQRFLQMINDLIEVRA</sequence>
<dbReference type="SUPFAM" id="SSF56104">
    <property type="entry name" value="SAICAR synthase-like"/>
    <property type="match status" value="1"/>
</dbReference>
<evidence type="ECO:0000259" key="3">
    <source>
        <dbReference type="PROSITE" id="PS51455"/>
    </source>
</evidence>
<evidence type="ECO:0000313" key="5">
    <source>
        <dbReference type="Proteomes" id="UP000016931"/>
    </source>
</evidence>
<dbReference type="InterPro" id="IPR023610">
    <property type="entry name" value="PInositol-4/5-P-5/4-kinase"/>
</dbReference>
<dbReference type="HOGENOM" id="CLU_052383_0_0_1"/>
<evidence type="ECO:0000313" key="4">
    <source>
        <dbReference type="EMBL" id="EMF17591.1"/>
    </source>
</evidence>
<dbReference type="STRING" id="692275.N1QK34"/>
<evidence type="ECO:0000256" key="1">
    <source>
        <dbReference type="PROSITE-ProRule" id="PRU00781"/>
    </source>
</evidence>
<keyword evidence="1" id="KW-0067">ATP-binding</keyword>
<dbReference type="PANTHER" id="PTHR23086:SF126">
    <property type="entry name" value="PIPK DOMAIN-CONTAINING PROTEIN"/>
    <property type="match status" value="1"/>
</dbReference>
<gene>
    <name evidence="4" type="ORF">SEPMUDRAFT_113580</name>
</gene>